<dbReference type="Proteomes" id="UP001497382">
    <property type="component" value="Unassembled WGS sequence"/>
</dbReference>
<comment type="caution">
    <text evidence="1">The sequence shown here is derived from an EMBL/GenBank/DDBJ whole genome shotgun (WGS) entry which is preliminary data.</text>
</comment>
<keyword evidence="2" id="KW-1185">Reference proteome</keyword>
<accession>A0AAV2BQ50</accession>
<dbReference type="EMBL" id="CAXIEN010000460">
    <property type="protein sequence ID" value="CAL1298396.1"/>
    <property type="molecule type" value="Genomic_DNA"/>
</dbReference>
<organism evidence="1 2">
    <name type="scientific">Larinioides sclopetarius</name>
    <dbReference type="NCBI Taxonomy" id="280406"/>
    <lineage>
        <taxon>Eukaryota</taxon>
        <taxon>Metazoa</taxon>
        <taxon>Ecdysozoa</taxon>
        <taxon>Arthropoda</taxon>
        <taxon>Chelicerata</taxon>
        <taxon>Arachnida</taxon>
        <taxon>Araneae</taxon>
        <taxon>Araneomorphae</taxon>
        <taxon>Entelegynae</taxon>
        <taxon>Araneoidea</taxon>
        <taxon>Araneidae</taxon>
        <taxon>Larinioides</taxon>
    </lineage>
</organism>
<dbReference type="AlphaFoldDB" id="A0AAV2BQ50"/>
<evidence type="ECO:0000313" key="2">
    <source>
        <dbReference type="Proteomes" id="UP001497382"/>
    </source>
</evidence>
<evidence type="ECO:0000313" key="1">
    <source>
        <dbReference type="EMBL" id="CAL1298396.1"/>
    </source>
</evidence>
<name>A0AAV2BQ50_9ARAC</name>
<gene>
    <name evidence="1" type="ORF">LARSCL_LOCUS20824</name>
</gene>
<reference evidence="1 2" key="1">
    <citation type="submission" date="2024-04" db="EMBL/GenBank/DDBJ databases">
        <authorList>
            <person name="Rising A."/>
            <person name="Reimegard J."/>
            <person name="Sonavane S."/>
            <person name="Akerstrom W."/>
            <person name="Nylinder S."/>
            <person name="Hedman E."/>
            <person name="Kallberg Y."/>
        </authorList>
    </citation>
    <scope>NUCLEOTIDE SEQUENCE [LARGE SCALE GENOMIC DNA]</scope>
</reference>
<proteinExistence type="predicted"/>
<protein>
    <submittedName>
        <fullName evidence="1">Uncharacterized protein</fullName>
    </submittedName>
</protein>
<sequence length="34" mass="3963">MDLHVLGAPEHDFTIFRKCLSVCVVYVTEILWAR</sequence>